<reference evidence="3 4" key="1">
    <citation type="journal article" date="2016" name="Nat. Commun.">
        <title>Thousands of microbial genomes shed light on interconnected biogeochemical processes in an aquifer system.</title>
        <authorList>
            <person name="Anantharaman K."/>
            <person name="Brown C.T."/>
            <person name="Hug L.A."/>
            <person name="Sharon I."/>
            <person name="Castelle C.J."/>
            <person name="Probst A.J."/>
            <person name="Thomas B.C."/>
            <person name="Singh A."/>
            <person name="Wilkins M.J."/>
            <person name="Karaoz U."/>
            <person name="Brodie E.L."/>
            <person name="Williams K.H."/>
            <person name="Hubbard S.S."/>
            <person name="Banfield J.F."/>
        </authorList>
    </citation>
    <scope>NUCLEOTIDE SEQUENCE [LARGE SCALE GENOMIC DNA]</scope>
</reference>
<evidence type="ECO:0000313" key="3">
    <source>
        <dbReference type="EMBL" id="OGM61645.1"/>
    </source>
</evidence>
<feature type="transmembrane region" description="Helical" evidence="1">
    <location>
        <begin position="45"/>
        <end position="63"/>
    </location>
</feature>
<keyword evidence="1" id="KW-0812">Transmembrane</keyword>
<comment type="caution">
    <text evidence="3">The sequence shown here is derived from an EMBL/GenBank/DDBJ whole genome shotgun (WGS) entry which is preliminary data.</text>
</comment>
<dbReference type="InterPro" id="IPR006976">
    <property type="entry name" value="VanZ-like"/>
</dbReference>
<dbReference type="Proteomes" id="UP000177082">
    <property type="component" value="Unassembled WGS sequence"/>
</dbReference>
<proteinExistence type="predicted"/>
<keyword evidence="1" id="KW-0472">Membrane</keyword>
<feature type="transmembrane region" description="Helical" evidence="1">
    <location>
        <begin position="7"/>
        <end position="25"/>
    </location>
</feature>
<dbReference type="EMBL" id="MGHF01000034">
    <property type="protein sequence ID" value="OGM61645.1"/>
    <property type="molecule type" value="Genomic_DNA"/>
</dbReference>
<keyword evidence="1" id="KW-1133">Transmembrane helix</keyword>
<dbReference type="Pfam" id="PF04892">
    <property type="entry name" value="VanZ"/>
    <property type="match status" value="1"/>
</dbReference>
<dbReference type="NCBIfam" id="NF037970">
    <property type="entry name" value="vanZ_1"/>
    <property type="match status" value="1"/>
</dbReference>
<sequence length="139" mass="16037">MIKVKKFIFFWGPVIAWALVIFWFSSRPTGTVSEVNWQDFVFKKFLHVVFFGMLATLIYRASINSKVSKLNSVKFSILMTVTYGILDEFHQSFTVGRQPGVRDVVFDALGALISMYVLWTLLPKAPEKVKRFAESFQLK</sequence>
<protein>
    <recommendedName>
        <fullName evidence="2">VanZ-like domain-containing protein</fullName>
    </recommendedName>
</protein>
<name>A0A1F8BE40_9BACT</name>
<feature type="transmembrane region" description="Helical" evidence="1">
    <location>
        <begin position="75"/>
        <end position="93"/>
    </location>
</feature>
<dbReference type="STRING" id="1802519.A2961_03825"/>
<accession>A0A1F8BE40</accession>
<organism evidence="3 4">
    <name type="scientific">Candidatus Woesebacteria bacterium RIFCSPLOWO2_01_FULL_39_21</name>
    <dbReference type="NCBI Taxonomy" id="1802519"/>
    <lineage>
        <taxon>Bacteria</taxon>
        <taxon>Candidatus Woeseibacteriota</taxon>
    </lineage>
</organism>
<evidence type="ECO:0000313" key="4">
    <source>
        <dbReference type="Proteomes" id="UP000177082"/>
    </source>
</evidence>
<evidence type="ECO:0000259" key="2">
    <source>
        <dbReference type="Pfam" id="PF04892"/>
    </source>
</evidence>
<feature type="domain" description="VanZ-like" evidence="2">
    <location>
        <begin position="14"/>
        <end position="119"/>
    </location>
</feature>
<dbReference type="AlphaFoldDB" id="A0A1F8BE40"/>
<feature type="transmembrane region" description="Helical" evidence="1">
    <location>
        <begin position="105"/>
        <end position="122"/>
    </location>
</feature>
<gene>
    <name evidence="3" type="ORF">A2961_03825</name>
</gene>
<evidence type="ECO:0000256" key="1">
    <source>
        <dbReference type="SAM" id="Phobius"/>
    </source>
</evidence>